<dbReference type="SMART" id="SM00052">
    <property type="entry name" value="EAL"/>
    <property type="match status" value="1"/>
</dbReference>
<dbReference type="PROSITE" id="PS50883">
    <property type="entry name" value="EAL"/>
    <property type="match status" value="1"/>
</dbReference>
<dbReference type="GO" id="GO:0071111">
    <property type="term" value="F:cyclic-guanylate-specific phosphodiesterase activity"/>
    <property type="evidence" value="ECO:0007669"/>
    <property type="project" value="InterPro"/>
</dbReference>
<keyword evidence="4" id="KW-1185">Reference proteome</keyword>
<gene>
    <name evidence="3" type="ORF">CQ405_00465</name>
</gene>
<evidence type="ECO:0000313" key="4">
    <source>
        <dbReference type="Proteomes" id="UP000240535"/>
    </source>
</evidence>
<comment type="caution">
    <text evidence="3">The sequence shown here is derived from an EMBL/GenBank/DDBJ whole genome shotgun (WGS) entry which is preliminary data.</text>
</comment>
<dbReference type="RefSeq" id="WP_106869464.1">
    <property type="nucleotide sequence ID" value="NZ_CP053841.1"/>
</dbReference>
<keyword evidence="1" id="KW-0812">Transmembrane</keyword>
<protein>
    <submittedName>
        <fullName evidence="3">GGDEF domain-containing protein</fullName>
    </submittedName>
</protein>
<proteinExistence type="predicted"/>
<evidence type="ECO:0000259" key="2">
    <source>
        <dbReference type="PROSITE" id="PS50883"/>
    </source>
</evidence>
<dbReference type="InterPro" id="IPR050706">
    <property type="entry name" value="Cyclic-di-GMP_PDE-like"/>
</dbReference>
<dbReference type="CDD" id="cd01948">
    <property type="entry name" value="EAL"/>
    <property type="match status" value="1"/>
</dbReference>
<dbReference type="AlphaFoldDB" id="A0A2P8R3J2"/>
<name>A0A2P8R3J2_9BACT</name>
<dbReference type="InterPro" id="IPR001633">
    <property type="entry name" value="EAL_dom"/>
</dbReference>
<sequence>MILYSLNKEREKRFLISLKIILPFISALIILNYIIFSKLSYDYQEVILFLILILFYAYYVAYLIFFAFKNSIIDEVSKAFSRDEIVKILKKTIKKNRKKNAVLIKIENFEDINLRYGYQNGDKLLEKFVYEITYFFKENGFKNLPIGRCSSNIFMFLVDCKTTKLQHMLRTFERKLSNEGINNIEVKIKFADVLTTYDKNYENILNFLMTNIFNLDSEKENYEAIKLDTLDELVLYAIEKSNFEVKKQTIKSIKDDKDLLSLYVYIKSDEIGNISKNRVLNIAAKNNYEIRYDLKVIEFIADNFEFIKYDRFFIEISPVSLRNESFKNEIFRMITNKIIDPNKIVFEINEKTFYSDLNRFKEIIEQFKEYGFKIALNQFLGLNYSVEYFKSLNFDYLIYDIEINKNLSDKKINEIVKSFNNISDKLNVKTIAKFIDKENLYEEYKNNGIDYIQGFYIDRPKSI</sequence>
<keyword evidence="1" id="KW-1133">Transmembrane helix</keyword>
<dbReference type="PANTHER" id="PTHR33121">
    <property type="entry name" value="CYCLIC DI-GMP PHOSPHODIESTERASE PDEF"/>
    <property type="match status" value="1"/>
</dbReference>
<dbReference type="SUPFAM" id="SSF141868">
    <property type="entry name" value="EAL domain-like"/>
    <property type="match status" value="1"/>
</dbReference>
<dbReference type="Gene3D" id="3.30.70.270">
    <property type="match status" value="1"/>
</dbReference>
<dbReference type="InterPro" id="IPR043128">
    <property type="entry name" value="Rev_trsase/Diguanyl_cyclase"/>
</dbReference>
<dbReference type="InterPro" id="IPR035919">
    <property type="entry name" value="EAL_sf"/>
</dbReference>
<evidence type="ECO:0000313" key="3">
    <source>
        <dbReference type="EMBL" id="PSM53059.1"/>
    </source>
</evidence>
<organism evidence="3 4">
    <name type="scientific">Campylobacter blaseri</name>
    <dbReference type="NCBI Taxonomy" id="2042961"/>
    <lineage>
        <taxon>Bacteria</taxon>
        <taxon>Pseudomonadati</taxon>
        <taxon>Campylobacterota</taxon>
        <taxon>Epsilonproteobacteria</taxon>
        <taxon>Campylobacterales</taxon>
        <taxon>Campylobacteraceae</taxon>
        <taxon>Campylobacter</taxon>
    </lineage>
</organism>
<feature type="domain" description="EAL" evidence="2">
    <location>
        <begin position="227"/>
        <end position="463"/>
    </location>
</feature>
<feature type="transmembrane region" description="Helical" evidence="1">
    <location>
        <begin position="14"/>
        <end position="35"/>
    </location>
</feature>
<feature type="transmembrane region" description="Helical" evidence="1">
    <location>
        <begin position="47"/>
        <end position="68"/>
    </location>
</feature>
<dbReference type="Proteomes" id="UP000240535">
    <property type="component" value="Unassembled WGS sequence"/>
</dbReference>
<evidence type="ECO:0000256" key="1">
    <source>
        <dbReference type="SAM" id="Phobius"/>
    </source>
</evidence>
<keyword evidence="1" id="KW-0472">Membrane</keyword>
<dbReference type="Pfam" id="PF00563">
    <property type="entry name" value="EAL"/>
    <property type="match status" value="1"/>
</dbReference>
<dbReference type="InterPro" id="IPR000160">
    <property type="entry name" value="GGDEF_dom"/>
</dbReference>
<reference evidence="4" key="1">
    <citation type="submission" date="2017-10" db="EMBL/GenBank/DDBJ databases">
        <title>Campylobacter species from seals.</title>
        <authorList>
            <person name="Gilbert M.J."/>
            <person name="Zomer A.L."/>
            <person name="Timmerman A.J."/>
            <person name="Duim B."/>
            <person name="Wagenaar J.A."/>
        </authorList>
    </citation>
    <scope>NUCLEOTIDE SEQUENCE [LARGE SCALE GENOMIC DNA]</scope>
    <source>
        <strain evidence="4">17S00004-5</strain>
    </source>
</reference>
<dbReference type="Pfam" id="PF00990">
    <property type="entry name" value="GGDEF"/>
    <property type="match status" value="1"/>
</dbReference>
<dbReference type="Gene3D" id="3.20.20.450">
    <property type="entry name" value="EAL domain"/>
    <property type="match status" value="1"/>
</dbReference>
<dbReference type="PANTHER" id="PTHR33121:SF71">
    <property type="entry name" value="OXYGEN SENSOR PROTEIN DOSP"/>
    <property type="match status" value="1"/>
</dbReference>
<dbReference type="OrthoDB" id="5360156at2"/>
<accession>A0A2P8R3J2</accession>
<dbReference type="EMBL" id="PDHH01000001">
    <property type="protein sequence ID" value="PSM53059.1"/>
    <property type="molecule type" value="Genomic_DNA"/>
</dbReference>